<evidence type="ECO:0000256" key="2">
    <source>
        <dbReference type="ARBA" id="ARBA00007171"/>
    </source>
</evidence>
<evidence type="ECO:0000313" key="8">
    <source>
        <dbReference type="EMBL" id="MDT2689271.1"/>
    </source>
</evidence>
<dbReference type="GO" id="GO:0071972">
    <property type="term" value="F:peptidoglycan L,D-transpeptidase activity"/>
    <property type="evidence" value="ECO:0007669"/>
    <property type="project" value="TreeGrafter"/>
</dbReference>
<keyword evidence="9" id="KW-0808">Transferase</keyword>
<dbReference type="GO" id="GO:0046677">
    <property type="term" value="P:response to antibiotic"/>
    <property type="evidence" value="ECO:0007669"/>
    <property type="project" value="InterPro"/>
</dbReference>
<dbReference type="GO" id="GO:0071555">
    <property type="term" value="P:cell wall organization"/>
    <property type="evidence" value="ECO:0007669"/>
    <property type="project" value="TreeGrafter"/>
</dbReference>
<accession>A0A376GVH8</accession>
<evidence type="ECO:0000256" key="4">
    <source>
        <dbReference type="SAM" id="Phobius"/>
    </source>
</evidence>
<name>A0A376GVH8_ENTGA</name>
<evidence type="ECO:0000259" key="7">
    <source>
        <dbReference type="Pfam" id="PF05223"/>
    </source>
</evidence>
<dbReference type="SUPFAM" id="SSF56519">
    <property type="entry name" value="Penicillin binding protein dimerisation domain"/>
    <property type="match status" value="1"/>
</dbReference>
<dbReference type="Proteomes" id="UP001183682">
    <property type="component" value="Unassembled WGS sequence"/>
</dbReference>
<dbReference type="EMBL" id="UFYW01000001">
    <property type="protein sequence ID" value="STD82581.1"/>
    <property type="molecule type" value="Genomic_DNA"/>
</dbReference>
<reference evidence="9 10" key="1">
    <citation type="submission" date="2018-06" db="EMBL/GenBank/DDBJ databases">
        <authorList>
            <consortium name="Pathogen Informatics"/>
            <person name="Doyle S."/>
        </authorList>
    </citation>
    <scope>NUCLEOTIDE SEQUENCE [LARGE SCALE GENOMIC DNA]</scope>
    <source>
        <strain evidence="9 10">NCTC12360</strain>
    </source>
</reference>
<dbReference type="PANTHER" id="PTHR30627:SF25">
    <property type="entry name" value="PENICILLIN-BINDING PROTEIN 3"/>
    <property type="match status" value="1"/>
</dbReference>
<comment type="subcellular location">
    <subcellularLocation>
        <location evidence="1">Cell membrane</location>
        <topology evidence="1">Single-pass membrane protein</topology>
    </subcellularLocation>
</comment>
<dbReference type="GO" id="GO:0016757">
    <property type="term" value="F:glycosyltransferase activity"/>
    <property type="evidence" value="ECO:0007669"/>
    <property type="project" value="UniProtKB-KW"/>
</dbReference>
<evidence type="ECO:0000259" key="5">
    <source>
        <dbReference type="Pfam" id="PF00905"/>
    </source>
</evidence>
<keyword evidence="4" id="KW-0812">Transmembrane</keyword>
<dbReference type="InterPro" id="IPR032710">
    <property type="entry name" value="NTF2-like_dom_sf"/>
</dbReference>
<dbReference type="Gene3D" id="3.90.1310.10">
    <property type="entry name" value="Penicillin-binding protein 2a (Domain 2)"/>
    <property type="match status" value="1"/>
</dbReference>
<dbReference type="Gene3D" id="3.10.450.100">
    <property type="entry name" value="NTF2-like, domain 1"/>
    <property type="match status" value="1"/>
</dbReference>
<reference evidence="8" key="2">
    <citation type="submission" date="2023-03" db="EMBL/GenBank/DDBJ databases">
        <authorList>
            <person name="Shen W."/>
            <person name="Cai J."/>
        </authorList>
    </citation>
    <scope>NUCLEOTIDE SEQUENCE</scope>
    <source>
        <strain evidence="8">K69-2</strain>
    </source>
</reference>
<feature type="domain" description="NTF2-like N-terminal transpeptidase" evidence="7">
    <location>
        <begin position="49"/>
        <end position="166"/>
    </location>
</feature>
<dbReference type="GO" id="GO:0005886">
    <property type="term" value="C:plasma membrane"/>
    <property type="evidence" value="ECO:0007669"/>
    <property type="project" value="UniProtKB-SubCell"/>
</dbReference>
<dbReference type="OrthoDB" id="9766847at2"/>
<protein>
    <submittedName>
        <fullName evidence="9">Penicillin-binding protein transpeptidase</fullName>
        <ecNumber evidence="9">2.4.1.129</ecNumber>
    </submittedName>
    <submittedName>
        <fullName evidence="8">Penicillin-binding transpeptidase domain-containing protein</fullName>
    </submittedName>
</protein>
<dbReference type="InterPro" id="IPR005311">
    <property type="entry name" value="PBP_dimer"/>
</dbReference>
<gene>
    <name evidence="9" type="primary">ftsI</name>
    <name evidence="9" type="ORF">NCTC12360_01011</name>
    <name evidence="8" type="ORF">P7E30_03485</name>
</gene>
<dbReference type="SUPFAM" id="SSF56601">
    <property type="entry name" value="beta-lactamase/transpeptidase-like"/>
    <property type="match status" value="1"/>
</dbReference>
<dbReference type="InterPro" id="IPR050515">
    <property type="entry name" value="Beta-lactam/transpept"/>
</dbReference>
<dbReference type="Pfam" id="PF00905">
    <property type="entry name" value="Transpeptidase"/>
    <property type="match status" value="1"/>
</dbReference>
<keyword evidence="10" id="KW-1185">Reference proteome</keyword>
<dbReference type="InterPro" id="IPR036138">
    <property type="entry name" value="PBP_dimer_sf"/>
</dbReference>
<evidence type="ECO:0000256" key="1">
    <source>
        <dbReference type="ARBA" id="ARBA00004162"/>
    </source>
</evidence>
<evidence type="ECO:0000313" key="10">
    <source>
        <dbReference type="Proteomes" id="UP000254807"/>
    </source>
</evidence>
<dbReference type="RefSeq" id="WP_060814164.1">
    <property type="nucleotide sequence ID" value="NZ_JARPZN010000002.1"/>
</dbReference>
<dbReference type="Gene3D" id="3.30.1390.30">
    <property type="entry name" value="Penicillin-binding protein 2a, domain 3"/>
    <property type="match status" value="1"/>
</dbReference>
<feature type="domain" description="Penicillin-binding protein transpeptidase" evidence="5">
    <location>
        <begin position="368"/>
        <end position="672"/>
    </location>
</feature>
<dbReference type="Proteomes" id="UP000254807">
    <property type="component" value="Unassembled WGS sequence"/>
</dbReference>
<evidence type="ECO:0000313" key="9">
    <source>
        <dbReference type="EMBL" id="STD82581.1"/>
    </source>
</evidence>
<keyword evidence="3 4" id="KW-0472">Membrane</keyword>
<organism evidence="9 10">
    <name type="scientific">Enterococcus gallinarum</name>
    <dbReference type="NCBI Taxonomy" id="1353"/>
    <lineage>
        <taxon>Bacteria</taxon>
        <taxon>Bacillati</taxon>
        <taxon>Bacillota</taxon>
        <taxon>Bacilli</taxon>
        <taxon>Lactobacillales</taxon>
        <taxon>Enterococcaceae</taxon>
        <taxon>Enterococcus</taxon>
    </lineage>
</organism>
<dbReference type="Gene3D" id="3.40.710.10">
    <property type="entry name" value="DD-peptidase/beta-lactamase superfamily"/>
    <property type="match status" value="1"/>
</dbReference>
<evidence type="ECO:0000256" key="3">
    <source>
        <dbReference type="ARBA" id="ARBA00023136"/>
    </source>
</evidence>
<feature type="transmembrane region" description="Helical" evidence="4">
    <location>
        <begin position="20"/>
        <end position="40"/>
    </location>
</feature>
<dbReference type="SUPFAM" id="SSF54427">
    <property type="entry name" value="NTF2-like"/>
    <property type="match status" value="1"/>
</dbReference>
<evidence type="ECO:0000259" key="6">
    <source>
        <dbReference type="Pfam" id="PF03717"/>
    </source>
</evidence>
<keyword evidence="9" id="KW-0328">Glycosyltransferase</keyword>
<dbReference type="InterPro" id="IPR007887">
    <property type="entry name" value="MecA_N"/>
</dbReference>
<dbReference type="InterPro" id="IPR012338">
    <property type="entry name" value="Beta-lactam/transpept-like"/>
</dbReference>
<dbReference type="EMBL" id="JARPZN010000002">
    <property type="protein sequence ID" value="MDT2689271.1"/>
    <property type="molecule type" value="Genomic_DNA"/>
</dbReference>
<keyword evidence="4" id="KW-1133">Transmembrane helix</keyword>
<sequence length="682" mass="74877">MERQNRRSQNQPPKKRKTLLIVLPLLLLLVVGGFFGYRYYDKQQRQNQAEKVVHSFIENLSKNKFDKLPSLILSDSAERNGYTNDQVAEKYQTIFSGIDAANIKGSKITLSDDVKDADYQFTYQLSLTTSLGEIKDLNYSGTIKFEKDQPKIDWAPNLIFPDMAGQDKVSISVDEAVRGEIVDRNKTPLAANGTLYQLGVIPGQLGDGEDKESRIKAIAKQFDLTEKAIQQALDQSWVQDDYFVPLKIVEPTADLPTGASIQETAGRTYPLGEAAAQLIGYVGDITAEDVEKDDTLASNGKIGRSGLEAAFDKELRGKNGGKIAITDEKGTERKALIETKKTDGKTIQLTIDAKAQKIAFDSLKNQAGSTVVTEPTTGDLLVLASSPSFDPNKMTNGISQEDYDAYQNNKDLPFISRFATGYAPGSTFKTITAAIGLDNGTINPETVLSINGLKWQKDSSWGDYFVTRVSDVASVNLRNALVYSDNIYMAQQTLAMGEDKFRAGLEKFIFGEELDLPIAMTPAQISNDKSFNSEILLADTGYGQGELLINPIQQAAMYSVFANQGSLVYPRLVMGAETKTKKELISPETISLINEDLKAVVTDENGTAHSLAALGLPLAAKTGTAEIKEKQDEKGQENSFLFAFDAQNQKYLMVSMLEDRQENSSATALAPDLLSYLSENYN</sequence>
<dbReference type="InterPro" id="IPR001460">
    <property type="entry name" value="PCN-bd_Tpept"/>
</dbReference>
<dbReference type="Pfam" id="PF05223">
    <property type="entry name" value="MecA_N"/>
    <property type="match status" value="1"/>
</dbReference>
<proteinExistence type="inferred from homology"/>
<dbReference type="EC" id="2.4.1.129" evidence="9"/>
<comment type="similarity">
    <text evidence="2">Belongs to the transpeptidase family.</text>
</comment>
<dbReference type="AlphaFoldDB" id="A0A376GVH8"/>
<dbReference type="GO" id="GO:0008658">
    <property type="term" value="F:penicillin binding"/>
    <property type="evidence" value="ECO:0007669"/>
    <property type="project" value="InterPro"/>
</dbReference>
<dbReference type="PANTHER" id="PTHR30627">
    <property type="entry name" value="PEPTIDOGLYCAN D,D-TRANSPEPTIDASE"/>
    <property type="match status" value="1"/>
</dbReference>
<dbReference type="Pfam" id="PF03717">
    <property type="entry name" value="PBP_dimer"/>
    <property type="match status" value="1"/>
</dbReference>
<feature type="domain" description="Penicillin-binding protein dimerisation" evidence="6">
    <location>
        <begin position="175"/>
        <end position="333"/>
    </location>
</feature>